<evidence type="ECO:0000256" key="4">
    <source>
        <dbReference type="ARBA" id="ARBA00023136"/>
    </source>
</evidence>
<evidence type="ECO:0000256" key="1">
    <source>
        <dbReference type="ARBA" id="ARBA00004141"/>
    </source>
</evidence>
<evidence type="ECO:0000259" key="6">
    <source>
        <dbReference type="PROSITE" id="PS50801"/>
    </source>
</evidence>
<evidence type="ECO:0000256" key="3">
    <source>
        <dbReference type="ARBA" id="ARBA00022989"/>
    </source>
</evidence>
<dbReference type="Proteomes" id="UP000318709">
    <property type="component" value="Chromosome"/>
</dbReference>
<evidence type="ECO:0000256" key="2">
    <source>
        <dbReference type="ARBA" id="ARBA00022692"/>
    </source>
</evidence>
<keyword evidence="8" id="KW-1185">Reference proteome</keyword>
<keyword evidence="4 5" id="KW-0472">Membrane</keyword>
<feature type="transmembrane region" description="Helical" evidence="5">
    <location>
        <begin position="64"/>
        <end position="80"/>
    </location>
</feature>
<feature type="transmembrane region" description="Helical" evidence="5">
    <location>
        <begin position="342"/>
        <end position="362"/>
    </location>
</feature>
<dbReference type="Gene3D" id="3.30.750.24">
    <property type="entry name" value="STAS domain"/>
    <property type="match status" value="1"/>
</dbReference>
<dbReference type="KEGG" id="swf:E3E12_07535"/>
<dbReference type="CDD" id="cd07042">
    <property type="entry name" value="STAS_SulP_like_sulfate_transporter"/>
    <property type="match status" value="1"/>
</dbReference>
<dbReference type="RefSeq" id="WP_141443754.1">
    <property type="nucleotide sequence ID" value="NZ_CP038231.1"/>
</dbReference>
<gene>
    <name evidence="7" type="ORF">E3E12_07535</name>
</gene>
<keyword evidence="2 5" id="KW-0812">Transmembrane</keyword>
<dbReference type="PANTHER" id="PTHR43310">
    <property type="entry name" value="SULFATE TRANSPORTER YBAR-RELATED"/>
    <property type="match status" value="1"/>
</dbReference>
<feature type="transmembrane region" description="Helical" evidence="5">
    <location>
        <begin position="38"/>
        <end position="58"/>
    </location>
</feature>
<dbReference type="GO" id="GO:0016020">
    <property type="term" value="C:membrane"/>
    <property type="evidence" value="ECO:0007669"/>
    <property type="project" value="UniProtKB-SubCell"/>
</dbReference>
<evidence type="ECO:0000313" key="7">
    <source>
        <dbReference type="EMBL" id="QDH14050.1"/>
    </source>
</evidence>
<comment type="subcellular location">
    <subcellularLocation>
        <location evidence="1">Membrane</location>
        <topology evidence="1">Multi-pass membrane protein</topology>
    </subcellularLocation>
</comment>
<sequence length="507" mass="53125">MAENSALAPQGPAAAQSDQPSWLSLYIRQWTQKPTREVLAGMVSTFALIPEVIAFSYIAGVTPAMALFSTFAIAVTLSVFGGRPGMISGAAGSVALVAAPLVHGYGVDYLIPATLLAGLFQVGFGLLRLEVVMDYVSAEVVTGFANALAILIFSAQVPQITHAGPQGWGLMALGLAIIYGAPRLLPALFERIPSPLVCIVALYAAAEFMGWHVATIGDLGALPTGWPELHLPHVPLTWHSLGIILPASVAMAAVGLLESMLTAEIADERTQTSSNAGQECTGLGLANLASSLWGGIAGCGMIGQTVGNIRYGGVGRLSTFTSGAFLLALMVALHGWVARVPVAALVAIMVMVSASTFSWQSLRDLRTHPRLGSLVMVLTVVVVVATKNLALGVLCGVMLSGVFFAWAAARMVNITRSVQGDVTVCAIEGQIFFASARRLVHTLAEPLTTPNLVVDLRGAHFLDVSAVAAFEKAVENDRKRGVNVTIEGFDDARHGLLSQLRPALLEG</sequence>
<dbReference type="PROSITE" id="PS50801">
    <property type="entry name" value="STAS"/>
    <property type="match status" value="1"/>
</dbReference>
<protein>
    <submittedName>
        <fullName evidence="7">SulP family inorganic anion transporter</fullName>
    </submittedName>
</protein>
<dbReference type="SUPFAM" id="SSF52091">
    <property type="entry name" value="SpoIIaa-like"/>
    <property type="match status" value="1"/>
</dbReference>
<dbReference type="InterPro" id="IPR036513">
    <property type="entry name" value="STAS_dom_sf"/>
</dbReference>
<feature type="transmembrane region" description="Helical" evidence="5">
    <location>
        <begin position="87"/>
        <end position="103"/>
    </location>
</feature>
<dbReference type="InterPro" id="IPR011547">
    <property type="entry name" value="SLC26A/SulP_dom"/>
</dbReference>
<accession>A0A4Y6UAS9</accession>
<dbReference type="Pfam" id="PF00916">
    <property type="entry name" value="Sulfate_transp"/>
    <property type="match status" value="2"/>
</dbReference>
<feature type="transmembrane region" description="Helical" evidence="5">
    <location>
        <begin position="236"/>
        <end position="257"/>
    </location>
</feature>
<dbReference type="InterPro" id="IPR002645">
    <property type="entry name" value="STAS_dom"/>
</dbReference>
<feature type="transmembrane region" description="Helical" evidence="5">
    <location>
        <begin position="167"/>
        <end position="189"/>
    </location>
</feature>
<name>A0A4Y6UAS9_9PROT</name>
<evidence type="ECO:0000313" key="8">
    <source>
        <dbReference type="Proteomes" id="UP000318709"/>
    </source>
</evidence>
<dbReference type="InterPro" id="IPR052706">
    <property type="entry name" value="Membrane-Transporter-like"/>
</dbReference>
<feature type="transmembrane region" description="Helical" evidence="5">
    <location>
        <begin position="317"/>
        <end position="336"/>
    </location>
</feature>
<keyword evidence="3 5" id="KW-1133">Transmembrane helix</keyword>
<evidence type="ECO:0000256" key="5">
    <source>
        <dbReference type="SAM" id="Phobius"/>
    </source>
</evidence>
<dbReference type="OrthoDB" id="9771198at2"/>
<reference evidence="7 8" key="1">
    <citation type="submission" date="2019-03" db="EMBL/GenBank/DDBJ databases">
        <title>The complete genome sequence of Swingsia_sp. F3b2 LMG30590(T).</title>
        <authorList>
            <person name="Chua K.-O."/>
            <person name="Chan K.-G."/>
            <person name="See-Too W.-S."/>
        </authorList>
    </citation>
    <scope>NUCLEOTIDE SEQUENCE [LARGE SCALE GENOMIC DNA]</scope>
    <source>
        <strain evidence="7 8">F3b2</strain>
    </source>
</reference>
<dbReference type="AlphaFoldDB" id="A0A4Y6UAS9"/>
<feature type="transmembrane region" description="Helical" evidence="5">
    <location>
        <begin position="136"/>
        <end position="155"/>
    </location>
</feature>
<organism evidence="7 8">
    <name type="scientific">Formicincola oecophyllae</name>
    <dbReference type="NCBI Taxonomy" id="2558361"/>
    <lineage>
        <taxon>Bacteria</taxon>
        <taxon>Pseudomonadati</taxon>
        <taxon>Pseudomonadota</taxon>
        <taxon>Alphaproteobacteria</taxon>
        <taxon>Acetobacterales</taxon>
        <taxon>Acetobacteraceae</taxon>
        <taxon>Formicincola</taxon>
    </lineage>
</organism>
<feature type="transmembrane region" description="Helical" evidence="5">
    <location>
        <begin position="374"/>
        <end position="407"/>
    </location>
</feature>
<dbReference type="Pfam" id="PF01740">
    <property type="entry name" value="STAS"/>
    <property type="match status" value="1"/>
</dbReference>
<dbReference type="PANTHER" id="PTHR43310:SF1">
    <property type="entry name" value="SULFATE TRANSPORTER YBAR-RELATED"/>
    <property type="match status" value="1"/>
</dbReference>
<dbReference type="EMBL" id="CP038231">
    <property type="protein sequence ID" value="QDH14050.1"/>
    <property type="molecule type" value="Genomic_DNA"/>
</dbReference>
<feature type="domain" description="STAS" evidence="6">
    <location>
        <begin position="412"/>
        <end position="507"/>
    </location>
</feature>
<feature type="transmembrane region" description="Helical" evidence="5">
    <location>
        <begin position="196"/>
        <end position="216"/>
    </location>
</feature>
<proteinExistence type="predicted"/>
<feature type="transmembrane region" description="Helical" evidence="5">
    <location>
        <begin position="109"/>
        <end position="129"/>
    </location>
</feature>